<accession>A0AA40X335</accession>
<gene>
    <name evidence="2" type="ORF">BS639_15475</name>
    <name evidence="1" type="ORF">ITX54_13430</name>
</gene>
<comment type="caution">
    <text evidence="1">The sequence shown here is derived from an EMBL/GenBank/DDBJ whole genome shotgun (WGS) entry which is preliminary data.</text>
</comment>
<reference evidence="2 3" key="2">
    <citation type="journal article" date="2017" name="Int. J. Syst. Evol. Microbiol.">
        <title>Rouxiella badensis sp. nov. and Rouxiella silvae sp. nov. isolated from peat bog soil in Germany and emendation of the genus description.</title>
        <authorList>
            <person name="Le Fleche-Mateos A."/>
            <person name="Kugler J.H."/>
            <person name="Hansen S.H."/>
            <person name="Syldatk C."/>
            <person name="Hausmann R."/>
            <person name="Lomprez F."/>
            <person name="Vandenbogaert M."/>
            <person name="Manuguerra J.C."/>
            <person name="Grimont P.A."/>
        </authorList>
    </citation>
    <scope>NUCLEOTIDE SEQUENCE [LARGE SCALE GENOMIC DNA]</scope>
    <source>
        <strain evidence="2 3">213</strain>
    </source>
</reference>
<reference evidence="2" key="1">
    <citation type="submission" date="2016-12" db="EMBL/GenBank/DDBJ databases">
        <authorList>
            <person name="Le Fleche-Mateos A."/>
        </authorList>
    </citation>
    <scope>NUCLEOTIDE SEQUENCE</scope>
    <source>
        <strain evidence="2">213</strain>
    </source>
</reference>
<evidence type="ECO:0000313" key="2">
    <source>
        <dbReference type="EMBL" id="ORJ20370.1"/>
    </source>
</evidence>
<protein>
    <submittedName>
        <fullName evidence="1">Uncharacterized protein</fullName>
    </submittedName>
</protein>
<dbReference type="AlphaFoldDB" id="A0AA40X335"/>
<reference evidence="1" key="4">
    <citation type="submission" date="2022-09" db="EMBL/GenBank/DDBJ databases">
        <title>Rouxiella aceris sp. nov., isolated from tree sap and emended description of the genus Rhouxiella.</title>
        <authorList>
            <person name="Kim I.S."/>
        </authorList>
    </citation>
    <scope>NUCLEOTIDE SEQUENCE</scope>
    <source>
        <strain evidence="1">SAP-2</strain>
    </source>
</reference>
<dbReference type="EMBL" id="JADMKS010000005">
    <property type="protein sequence ID" value="MBF6637660.1"/>
    <property type="molecule type" value="Genomic_DNA"/>
</dbReference>
<proteinExistence type="predicted"/>
<dbReference type="RefSeq" id="WP_055770495.1">
    <property type="nucleotide sequence ID" value="NZ_CBCSCF010000003.1"/>
</dbReference>
<reference evidence="1" key="3">
    <citation type="submission" date="2020-11" db="EMBL/GenBank/DDBJ databases">
        <authorList>
            <person name="Lee S.D."/>
        </authorList>
    </citation>
    <scope>NUCLEOTIDE SEQUENCE</scope>
    <source>
        <strain evidence="1">SAP-2</strain>
    </source>
</reference>
<organism evidence="1 4">
    <name type="scientific">Rouxiella silvae</name>
    <dbReference type="NCBI Taxonomy" id="1646373"/>
    <lineage>
        <taxon>Bacteria</taxon>
        <taxon>Pseudomonadati</taxon>
        <taxon>Pseudomonadota</taxon>
        <taxon>Gammaproteobacteria</taxon>
        <taxon>Enterobacterales</taxon>
        <taxon>Yersiniaceae</taxon>
        <taxon>Rouxiella</taxon>
    </lineage>
</organism>
<evidence type="ECO:0000313" key="3">
    <source>
        <dbReference type="Proteomes" id="UP000192722"/>
    </source>
</evidence>
<dbReference type="EMBL" id="MRWD01000037">
    <property type="protein sequence ID" value="ORJ20370.1"/>
    <property type="molecule type" value="Genomic_DNA"/>
</dbReference>
<evidence type="ECO:0000313" key="4">
    <source>
        <dbReference type="Proteomes" id="UP000705283"/>
    </source>
</evidence>
<name>A0AA40X335_9GAMM</name>
<sequence>MIIPKIYPQKSPHYAGFGYLQRLTTAMRNYTAREGEARHQLFEEVMLFFIISRSCKLCLPEFGCHSLL</sequence>
<evidence type="ECO:0000313" key="1">
    <source>
        <dbReference type="EMBL" id="MBF6637660.1"/>
    </source>
</evidence>
<dbReference type="Proteomes" id="UP000705283">
    <property type="component" value="Unassembled WGS sequence"/>
</dbReference>
<dbReference type="Proteomes" id="UP000192722">
    <property type="component" value="Unassembled WGS sequence"/>
</dbReference>
<keyword evidence="3" id="KW-1185">Reference proteome</keyword>